<keyword evidence="2" id="KW-1185">Reference proteome</keyword>
<dbReference type="AlphaFoldDB" id="A0A9P4K4G5"/>
<dbReference type="OrthoDB" id="6118920at2759"/>
<sequence>MAISGRPRRPIYITGAQSTGKMTLANCLEGFYGSLNGTDSGTLLPDIIRPVTSAVLKENFSRLDITSSPTRAIQLQ</sequence>
<reference evidence="2" key="1">
    <citation type="journal article" date="2020" name="Stud. Mycol.">
        <title>101 Dothideomycetes genomes: A test case for predicting lifestyles and emergence of pathogens.</title>
        <authorList>
            <person name="Haridas S."/>
            <person name="Albert R."/>
            <person name="Binder M."/>
            <person name="Bloem J."/>
            <person name="LaButti K."/>
            <person name="Salamov A."/>
            <person name="Andreopoulos B."/>
            <person name="Baker S."/>
            <person name="Barry K."/>
            <person name="Bills G."/>
            <person name="Bluhm B."/>
            <person name="Cannon C."/>
            <person name="Castanera R."/>
            <person name="Culley D."/>
            <person name="Daum C."/>
            <person name="Ezra D."/>
            <person name="Gonzalez J."/>
            <person name="Henrissat B."/>
            <person name="Kuo A."/>
            <person name="Liang C."/>
            <person name="Lipzen A."/>
            <person name="Lutzoni F."/>
            <person name="Magnuson J."/>
            <person name="Mondo S."/>
            <person name="Nolan M."/>
            <person name="Ohm R."/>
            <person name="Pangilinan J."/>
            <person name="Park H.-J."/>
            <person name="Ramirez L."/>
            <person name="Alfaro M."/>
            <person name="Sun H."/>
            <person name="Tritt A."/>
            <person name="Yoshinaga Y."/>
            <person name="Zwiers L.-H."/>
            <person name="Turgeon B."/>
            <person name="Goodwin S."/>
            <person name="Spatafora J."/>
            <person name="Crous P."/>
            <person name="Grigoriev I."/>
        </authorList>
    </citation>
    <scope>NUCLEOTIDE SEQUENCE [LARGE SCALE GENOMIC DNA]</scope>
    <source>
        <strain evidence="2">CBS 304.66</strain>
    </source>
</reference>
<name>A0A9P4K4G5_9PLEO</name>
<evidence type="ECO:0000313" key="2">
    <source>
        <dbReference type="Proteomes" id="UP000800093"/>
    </source>
</evidence>
<protein>
    <submittedName>
        <fullName evidence="1">Uncharacterized protein</fullName>
    </submittedName>
</protein>
<accession>A0A9P4K4G5</accession>
<proteinExistence type="predicted"/>
<gene>
    <name evidence="1" type="ORF">CC78DRAFT_607082</name>
</gene>
<comment type="caution">
    <text evidence="1">The sequence shown here is derived from an EMBL/GenBank/DDBJ whole genome shotgun (WGS) entry which is preliminary data.</text>
</comment>
<organism evidence="1 2">
    <name type="scientific">Lojkania enalia</name>
    <dbReference type="NCBI Taxonomy" id="147567"/>
    <lineage>
        <taxon>Eukaryota</taxon>
        <taxon>Fungi</taxon>
        <taxon>Dikarya</taxon>
        <taxon>Ascomycota</taxon>
        <taxon>Pezizomycotina</taxon>
        <taxon>Dothideomycetes</taxon>
        <taxon>Pleosporomycetidae</taxon>
        <taxon>Pleosporales</taxon>
        <taxon>Pleosporales incertae sedis</taxon>
        <taxon>Lojkania</taxon>
    </lineage>
</organism>
<dbReference type="EMBL" id="ML986648">
    <property type="protein sequence ID" value="KAF2261916.1"/>
    <property type="molecule type" value="Genomic_DNA"/>
</dbReference>
<evidence type="ECO:0000313" key="1">
    <source>
        <dbReference type="EMBL" id="KAF2261916.1"/>
    </source>
</evidence>
<dbReference type="Proteomes" id="UP000800093">
    <property type="component" value="Unassembled WGS sequence"/>
</dbReference>